<name>A0A9P0VVA4_ACAOB</name>
<sequence length="54" mass="6656">MADRCRFQRRVQLVEEVLKKYLTVDYRQTVFTEGSKCKLLKWRYVCDMYKSSKK</sequence>
<evidence type="ECO:0000313" key="2">
    <source>
        <dbReference type="Proteomes" id="UP001152888"/>
    </source>
</evidence>
<comment type="caution">
    <text evidence="1">The sequence shown here is derived from an EMBL/GenBank/DDBJ whole genome shotgun (WGS) entry which is preliminary data.</text>
</comment>
<dbReference type="EMBL" id="CAKOFQ010013060">
    <property type="protein sequence ID" value="CAH2021873.1"/>
    <property type="molecule type" value="Genomic_DNA"/>
</dbReference>
<organism evidence="1 2">
    <name type="scientific">Acanthoscelides obtectus</name>
    <name type="common">Bean weevil</name>
    <name type="synonym">Bruchus obtectus</name>
    <dbReference type="NCBI Taxonomy" id="200917"/>
    <lineage>
        <taxon>Eukaryota</taxon>
        <taxon>Metazoa</taxon>
        <taxon>Ecdysozoa</taxon>
        <taxon>Arthropoda</taxon>
        <taxon>Hexapoda</taxon>
        <taxon>Insecta</taxon>
        <taxon>Pterygota</taxon>
        <taxon>Neoptera</taxon>
        <taxon>Endopterygota</taxon>
        <taxon>Coleoptera</taxon>
        <taxon>Polyphaga</taxon>
        <taxon>Cucujiformia</taxon>
        <taxon>Chrysomeloidea</taxon>
        <taxon>Chrysomelidae</taxon>
        <taxon>Bruchinae</taxon>
        <taxon>Bruchini</taxon>
        <taxon>Acanthoscelides</taxon>
    </lineage>
</organism>
<evidence type="ECO:0000313" key="1">
    <source>
        <dbReference type="EMBL" id="CAH2021873.1"/>
    </source>
</evidence>
<dbReference type="Proteomes" id="UP001152888">
    <property type="component" value="Unassembled WGS sequence"/>
</dbReference>
<reference evidence="1" key="1">
    <citation type="submission" date="2022-03" db="EMBL/GenBank/DDBJ databases">
        <authorList>
            <person name="Sayadi A."/>
        </authorList>
    </citation>
    <scope>NUCLEOTIDE SEQUENCE</scope>
</reference>
<proteinExistence type="predicted"/>
<protein>
    <submittedName>
        <fullName evidence="1">Uncharacterized protein</fullName>
    </submittedName>
</protein>
<dbReference type="OrthoDB" id="6783250at2759"/>
<keyword evidence="2" id="KW-1185">Reference proteome</keyword>
<accession>A0A9P0VVA4</accession>
<dbReference type="AlphaFoldDB" id="A0A9P0VVA4"/>
<gene>
    <name evidence="1" type="ORF">ACAOBT_LOCUS38772</name>
</gene>